<name>A0A511QK72_9VIBR</name>
<dbReference type="SUPFAM" id="SSF52540">
    <property type="entry name" value="P-loop containing nucleoside triphosphate hydrolases"/>
    <property type="match status" value="1"/>
</dbReference>
<dbReference type="PANTHER" id="PTHR42771">
    <property type="entry name" value="IRON(3+)-HYDROXAMATE IMPORT ATP-BINDING PROTEIN FHUC"/>
    <property type="match status" value="1"/>
</dbReference>
<evidence type="ECO:0000256" key="5">
    <source>
        <dbReference type="ARBA" id="ARBA00023004"/>
    </source>
</evidence>
<dbReference type="InterPro" id="IPR038729">
    <property type="entry name" value="Rad50/SbcC_AAA"/>
</dbReference>
<keyword evidence="2" id="KW-0813">Transport</keyword>
<dbReference type="GO" id="GO:0006826">
    <property type="term" value="P:iron ion transport"/>
    <property type="evidence" value="ECO:0007669"/>
    <property type="project" value="UniProtKB-KW"/>
</dbReference>
<sequence length="246" mass="28261">MSFENKPYLREIELKREKITTFDQYPFNVPSIKELDFIKFHPDVTFFIGENGTGKSTLIEAIAVAMGLNAEGGNKNMLFHTKETHSQLANFIKTIKSFKRPKDYYFLRAESFYNVATYIDQISPPSLQGYGGNSLHEQSHGESFMSTITNKLRGHGLYIMDEPEAALSPTRQMAAISAIHQLVEDGSQFIIATHSPILLAYPRAIIYQFSESGIYKTKYEDTEHYEVTLNFLKRHEYMMQILMDDE</sequence>
<dbReference type="OrthoDB" id="9784297at2"/>
<gene>
    <name evidence="9" type="ORF">VSA01S_38210</name>
</gene>
<evidence type="ECO:0000259" key="8">
    <source>
        <dbReference type="SMART" id="SM00382"/>
    </source>
</evidence>
<keyword evidence="7" id="KW-0472">Membrane</keyword>
<organism evidence="9 10">
    <name type="scientific">Vibrio sagamiensis NBRC 104589</name>
    <dbReference type="NCBI Taxonomy" id="1219064"/>
    <lineage>
        <taxon>Bacteria</taxon>
        <taxon>Pseudomonadati</taxon>
        <taxon>Pseudomonadota</taxon>
        <taxon>Gammaproteobacteria</taxon>
        <taxon>Vibrionales</taxon>
        <taxon>Vibrionaceae</taxon>
        <taxon>Vibrio</taxon>
    </lineage>
</organism>
<feature type="domain" description="AAA+ ATPase" evidence="8">
    <location>
        <begin position="41"/>
        <end position="210"/>
    </location>
</feature>
<dbReference type="Pfam" id="PF13476">
    <property type="entry name" value="AAA_23"/>
    <property type="match status" value="1"/>
</dbReference>
<dbReference type="EMBL" id="BJXJ01000096">
    <property type="protein sequence ID" value="GEM77709.1"/>
    <property type="molecule type" value="Genomic_DNA"/>
</dbReference>
<keyword evidence="5" id="KW-0408">Iron</keyword>
<dbReference type="GO" id="GO:0016887">
    <property type="term" value="F:ATP hydrolysis activity"/>
    <property type="evidence" value="ECO:0007669"/>
    <property type="project" value="InterPro"/>
</dbReference>
<evidence type="ECO:0000256" key="6">
    <source>
        <dbReference type="ARBA" id="ARBA00023065"/>
    </source>
</evidence>
<comment type="caution">
    <text evidence="9">The sequence shown here is derived from an EMBL/GenBank/DDBJ whole genome shotgun (WGS) entry which is preliminary data.</text>
</comment>
<keyword evidence="4" id="KW-0410">Iron transport</keyword>
<evidence type="ECO:0000256" key="2">
    <source>
        <dbReference type="ARBA" id="ARBA00022448"/>
    </source>
</evidence>
<keyword evidence="3" id="KW-1003">Cell membrane</keyword>
<dbReference type="GO" id="GO:0006302">
    <property type="term" value="P:double-strand break repair"/>
    <property type="evidence" value="ECO:0007669"/>
    <property type="project" value="InterPro"/>
</dbReference>
<accession>A0A511QK72</accession>
<protein>
    <submittedName>
        <fullName evidence="9">ATPase AAA</fullName>
    </submittedName>
</protein>
<keyword evidence="10" id="KW-1185">Reference proteome</keyword>
<keyword evidence="6" id="KW-0406">Ion transport</keyword>
<comment type="subcellular location">
    <subcellularLocation>
        <location evidence="1">Cell membrane</location>
        <topology evidence="1">Peripheral membrane protein</topology>
    </subcellularLocation>
</comment>
<proteinExistence type="predicted"/>
<evidence type="ECO:0000256" key="3">
    <source>
        <dbReference type="ARBA" id="ARBA00022475"/>
    </source>
</evidence>
<reference evidence="9 10" key="1">
    <citation type="submission" date="2019-07" db="EMBL/GenBank/DDBJ databases">
        <title>Whole genome shotgun sequence of Vibrio sagamiensis NBRC 104589.</title>
        <authorList>
            <person name="Hosoyama A."/>
            <person name="Uohara A."/>
            <person name="Ohji S."/>
            <person name="Ichikawa N."/>
        </authorList>
    </citation>
    <scope>NUCLEOTIDE SEQUENCE [LARGE SCALE GENOMIC DNA]</scope>
    <source>
        <strain evidence="9 10">NBRC 104589</strain>
    </source>
</reference>
<dbReference type="InterPro" id="IPR003593">
    <property type="entry name" value="AAA+_ATPase"/>
</dbReference>
<dbReference type="Proteomes" id="UP000321922">
    <property type="component" value="Unassembled WGS sequence"/>
</dbReference>
<dbReference type="SMART" id="SM00382">
    <property type="entry name" value="AAA"/>
    <property type="match status" value="1"/>
</dbReference>
<evidence type="ECO:0000313" key="9">
    <source>
        <dbReference type="EMBL" id="GEM77709.1"/>
    </source>
</evidence>
<evidence type="ECO:0000256" key="7">
    <source>
        <dbReference type="ARBA" id="ARBA00023136"/>
    </source>
</evidence>
<dbReference type="PANTHER" id="PTHR42771:SF2">
    <property type="entry name" value="IRON(3+)-HYDROXAMATE IMPORT ATP-BINDING PROTEIN FHUC"/>
    <property type="match status" value="1"/>
</dbReference>
<evidence type="ECO:0000256" key="4">
    <source>
        <dbReference type="ARBA" id="ARBA00022496"/>
    </source>
</evidence>
<dbReference type="RefSeq" id="WP_039981534.1">
    <property type="nucleotide sequence ID" value="NZ_BAOJ01000060.1"/>
</dbReference>
<dbReference type="Gene3D" id="3.40.50.300">
    <property type="entry name" value="P-loop containing nucleotide triphosphate hydrolases"/>
    <property type="match status" value="2"/>
</dbReference>
<dbReference type="GO" id="GO:0005886">
    <property type="term" value="C:plasma membrane"/>
    <property type="evidence" value="ECO:0007669"/>
    <property type="project" value="UniProtKB-SubCell"/>
</dbReference>
<dbReference type="InterPro" id="IPR051535">
    <property type="entry name" value="Siderophore_ABC-ATPase"/>
</dbReference>
<evidence type="ECO:0000313" key="10">
    <source>
        <dbReference type="Proteomes" id="UP000321922"/>
    </source>
</evidence>
<dbReference type="InterPro" id="IPR027417">
    <property type="entry name" value="P-loop_NTPase"/>
</dbReference>
<evidence type="ECO:0000256" key="1">
    <source>
        <dbReference type="ARBA" id="ARBA00004202"/>
    </source>
</evidence>
<dbReference type="AlphaFoldDB" id="A0A511QK72"/>